<dbReference type="InterPro" id="IPR038765">
    <property type="entry name" value="Papain-like_cys_pep_sf"/>
</dbReference>
<dbReference type="Pfam" id="PF00734">
    <property type="entry name" value="CBM_1"/>
    <property type="match status" value="1"/>
</dbReference>
<dbReference type="InterPro" id="IPR035971">
    <property type="entry name" value="CBD_sf"/>
</dbReference>
<evidence type="ECO:0000256" key="4">
    <source>
        <dbReference type="SAM" id="MobiDB-lite"/>
    </source>
</evidence>
<dbReference type="InterPro" id="IPR013128">
    <property type="entry name" value="Peptidase_C1A"/>
</dbReference>
<dbReference type="GO" id="GO:0030248">
    <property type="term" value="F:cellulose binding"/>
    <property type="evidence" value="ECO:0007669"/>
    <property type="project" value="InterPro"/>
</dbReference>
<evidence type="ECO:0000256" key="2">
    <source>
        <dbReference type="ARBA" id="ARBA00022729"/>
    </source>
</evidence>
<dbReference type="PROSITE" id="PS51164">
    <property type="entry name" value="CBM1_2"/>
    <property type="match status" value="1"/>
</dbReference>
<dbReference type="SMART" id="SM00236">
    <property type="entry name" value="fCBD"/>
    <property type="match status" value="1"/>
</dbReference>
<dbReference type="AlphaFoldDB" id="A0A6G0WT53"/>
<reference evidence="6 7" key="1">
    <citation type="submission" date="2019-07" db="EMBL/GenBank/DDBJ databases">
        <title>Genomics analysis of Aphanomyces spp. identifies a new class of oomycete effector associated with host adaptation.</title>
        <authorList>
            <person name="Gaulin E."/>
        </authorList>
    </citation>
    <scope>NUCLEOTIDE SEQUENCE [LARGE SCALE GENOMIC DNA]</scope>
    <source>
        <strain evidence="6 7">ATCC 201684</strain>
    </source>
</reference>
<dbReference type="EMBL" id="VJMJ01000153">
    <property type="protein sequence ID" value="KAF0730669.1"/>
    <property type="molecule type" value="Genomic_DNA"/>
</dbReference>
<evidence type="ECO:0000256" key="1">
    <source>
        <dbReference type="ARBA" id="ARBA00008455"/>
    </source>
</evidence>
<sequence length="207" mass="21603">MLSIGKTVQTEGEAALVAALNKQPVSVLVEAGNEVWRNYKSGVITQCPGAQVDHAVTAVGYGTSTHDYFKIKNSWGAQWGENGYIYLQRGVGGNGMCNVVEYISYPTLTGTSVNAPSTSQPTVPPTTSAPTVKPTTAPTFSPTTKPSTTGTSQTTTAPTAKPTSNPSPGGAAAYAQCGGNNFSVPTSCVQGFACKFYSEWYSQCIPQ</sequence>
<evidence type="ECO:0000256" key="3">
    <source>
        <dbReference type="ARBA" id="ARBA00023145"/>
    </source>
</evidence>
<dbReference type="PROSITE" id="PS00639">
    <property type="entry name" value="THIOL_PROTEASE_HIS"/>
    <property type="match status" value="1"/>
</dbReference>
<dbReference type="GO" id="GO:0005975">
    <property type="term" value="P:carbohydrate metabolic process"/>
    <property type="evidence" value="ECO:0007669"/>
    <property type="project" value="InterPro"/>
</dbReference>
<dbReference type="InterPro" id="IPR000254">
    <property type="entry name" value="CBD"/>
</dbReference>
<keyword evidence="3" id="KW-0865">Zymogen</keyword>
<name>A0A6G0WT53_9STRA</name>
<dbReference type="PANTHER" id="PTHR12411">
    <property type="entry name" value="CYSTEINE PROTEASE FAMILY C1-RELATED"/>
    <property type="match status" value="1"/>
</dbReference>
<dbReference type="Gene3D" id="3.90.70.10">
    <property type="entry name" value="Cysteine proteinases"/>
    <property type="match status" value="1"/>
</dbReference>
<feature type="domain" description="CBM1" evidence="5">
    <location>
        <begin position="169"/>
        <end position="205"/>
    </location>
</feature>
<dbReference type="Pfam" id="PF00112">
    <property type="entry name" value="Peptidase_C1"/>
    <property type="match status" value="1"/>
</dbReference>
<dbReference type="SUPFAM" id="SSF57180">
    <property type="entry name" value="Cellulose-binding domain"/>
    <property type="match status" value="1"/>
</dbReference>
<comment type="similarity">
    <text evidence="1">Belongs to the peptidase C1 family.</text>
</comment>
<accession>A0A6G0WT53</accession>
<protein>
    <recommendedName>
        <fullName evidence="5">CBM1 domain-containing protein</fullName>
    </recommendedName>
</protein>
<dbReference type="InterPro" id="IPR000668">
    <property type="entry name" value="Peptidase_C1A_C"/>
</dbReference>
<dbReference type="SMART" id="SM00645">
    <property type="entry name" value="Pept_C1"/>
    <property type="match status" value="1"/>
</dbReference>
<organism evidence="6 7">
    <name type="scientific">Aphanomyces euteiches</name>
    <dbReference type="NCBI Taxonomy" id="100861"/>
    <lineage>
        <taxon>Eukaryota</taxon>
        <taxon>Sar</taxon>
        <taxon>Stramenopiles</taxon>
        <taxon>Oomycota</taxon>
        <taxon>Saprolegniomycetes</taxon>
        <taxon>Saprolegniales</taxon>
        <taxon>Verrucalvaceae</taxon>
        <taxon>Aphanomyces</taxon>
    </lineage>
</organism>
<feature type="compositionally biased region" description="Low complexity" evidence="4">
    <location>
        <begin position="115"/>
        <end position="168"/>
    </location>
</feature>
<evidence type="ECO:0000313" key="6">
    <source>
        <dbReference type="EMBL" id="KAF0730669.1"/>
    </source>
</evidence>
<dbReference type="GO" id="GO:0006508">
    <property type="term" value="P:proteolysis"/>
    <property type="evidence" value="ECO:0007669"/>
    <property type="project" value="InterPro"/>
</dbReference>
<dbReference type="GO" id="GO:0005576">
    <property type="term" value="C:extracellular region"/>
    <property type="evidence" value="ECO:0007669"/>
    <property type="project" value="InterPro"/>
</dbReference>
<comment type="caution">
    <text evidence="6">The sequence shown here is derived from an EMBL/GenBank/DDBJ whole genome shotgun (WGS) entry which is preliminary data.</text>
</comment>
<dbReference type="GO" id="GO:0008234">
    <property type="term" value="F:cysteine-type peptidase activity"/>
    <property type="evidence" value="ECO:0007669"/>
    <property type="project" value="InterPro"/>
</dbReference>
<proteinExistence type="inferred from homology"/>
<feature type="region of interest" description="Disordered" evidence="4">
    <location>
        <begin position="113"/>
        <end position="171"/>
    </location>
</feature>
<dbReference type="Proteomes" id="UP000481153">
    <property type="component" value="Unassembled WGS sequence"/>
</dbReference>
<evidence type="ECO:0000313" key="7">
    <source>
        <dbReference type="Proteomes" id="UP000481153"/>
    </source>
</evidence>
<dbReference type="InterPro" id="IPR025660">
    <property type="entry name" value="Pept_his_AS"/>
</dbReference>
<dbReference type="SUPFAM" id="SSF54001">
    <property type="entry name" value="Cysteine proteinases"/>
    <property type="match status" value="1"/>
</dbReference>
<keyword evidence="2" id="KW-0732">Signal</keyword>
<dbReference type="VEuPathDB" id="FungiDB:AeMF1_003264"/>
<keyword evidence="7" id="KW-1185">Reference proteome</keyword>
<evidence type="ECO:0000259" key="5">
    <source>
        <dbReference type="PROSITE" id="PS51164"/>
    </source>
</evidence>
<gene>
    <name evidence="6" type="ORF">Ae201684_012088</name>
</gene>